<sequence length="665" mass="68463">MGKKSLIKSTSKKKRAPKKAAASANAKKKAPAKKAAPAKPKPAAAAKTAAPAKKAAAKKAAPKAKPMSVPELLKKQFDRETPEVLYRVPETMVEPSVFAAPELLAGMNAEDAKRVKGLLANTYSEKDLKEAAEKAAQKPAPKAKPVSRAELIKKQFDVVAPEVLYCVPEAMVEPSVFAAPELLAGMNAEDAKRIKGLLANTYNEADLKAAAEKAAAEKAAAEKAAAEKAAAEKAAAEKAAAEKAAAEKAAAEKAAAEKAAAEKAAAEKAAAEKAAAEKAAAEKAAAEKAAAEKAAAEKAAAEKAAAEKAAAEKAAAEKAAAEKAAAEKAAAEKAAAEKAAAEKAAAEKAAAEKAAAEKAAAEKAAAEKAAAEKAAAEKAAAEKAAAEKAAAEKAAAEKAAAIKLAAAQKSEVEVSYDTESAQPKKKDKKPSDPVDITIMLIAAGLAFLIFLIVGASISNSTKYYLKEKYGALEIWKGNFAPLGEKRIAVLPGVAAPEAANVIYRAKDVYPLAYGYFIDKADALLDVSGIPDVDGIKTALKKALEFAETSDMRNAAFDRLDTIDRITLSYRADIAASRGTVEGLAAAVELLNDAANLTTDKMQKEMIAQRIATHEAALISLEEQAAAEQVDAETEAAPADETVESETPAAEPEASEAAPESDAETH</sequence>
<feature type="region of interest" description="Disordered" evidence="3">
    <location>
        <begin position="1"/>
        <end position="74"/>
    </location>
</feature>
<organism evidence="5 6">
    <name type="scientific">Desulfosarcina ovata subsp. ovata</name>
    <dbReference type="NCBI Taxonomy" id="2752305"/>
    <lineage>
        <taxon>Bacteria</taxon>
        <taxon>Pseudomonadati</taxon>
        <taxon>Thermodesulfobacteriota</taxon>
        <taxon>Desulfobacteria</taxon>
        <taxon>Desulfobacterales</taxon>
        <taxon>Desulfosarcinaceae</taxon>
        <taxon>Desulfosarcina</taxon>
    </lineage>
</organism>
<feature type="transmembrane region" description="Helical" evidence="4">
    <location>
        <begin position="436"/>
        <end position="458"/>
    </location>
</feature>
<evidence type="ECO:0000313" key="6">
    <source>
        <dbReference type="Proteomes" id="UP000422108"/>
    </source>
</evidence>
<dbReference type="EMBL" id="AP021879">
    <property type="protein sequence ID" value="BBO88734.1"/>
    <property type="molecule type" value="Genomic_DNA"/>
</dbReference>
<feature type="region of interest" description="Disordered" evidence="3">
    <location>
        <begin position="622"/>
        <end position="665"/>
    </location>
</feature>
<evidence type="ECO:0000313" key="5">
    <source>
        <dbReference type="EMBL" id="BBO88734.1"/>
    </source>
</evidence>
<proteinExistence type="inferred from homology"/>
<keyword evidence="4" id="KW-0472">Membrane</keyword>
<comment type="function">
    <text evidence="1">Might have a role in establishing the nucleoid structure of elementary bodies.</text>
</comment>
<evidence type="ECO:0000256" key="2">
    <source>
        <dbReference type="ARBA" id="ARBA00008424"/>
    </source>
</evidence>
<feature type="compositionally biased region" description="Low complexity" evidence="3">
    <location>
        <begin position="622"/>
        <end position="657"/>
    </location>
</feature>
<feature type="region of interest" description="Disordered" evidence="3">
    <location>
        <begin position="256"/>
        <end position="357"/>
    </location>
</feature>
<evidence type="ECO:0000256" key="4">
    <source>
        <dbReference type="SAM" id="Phobius"/>
    </source>
</evidence>
<evidence type="ECO:0000256" key="3">
    <source>
        <dbReference type="SAM" id="MobiDB-lite"/>
    </source>
</evidence>
<feature type="compositionally biased region" description="Basic residues" evidence="3">
    <location>
        <begin position="1"/>
        <end position="18"/>
    </location>
</feature>
<accession>A0A5K8A8S0</accession>
<evidence type="ECO:0000256" key="1">
    <source>
        <dbReference type="ARBA" id="ARBA00002344"/>
    </source>
</evidence>
<keyword evidence="6" id="KW-1185">Reference proteome</keyword>
<dbReference type="Proteomes" id="UP000422108">
    <property type="component" value="Chromosome"/>
</dbReference>
<keyword evidence="4" id="KW-0812">Transmembrane</keyword>
<dbReference type="GO" id="GO:0030261">
    <property type="term" value="P:chromosome condensation"/>
    <property type="evidence" value="ECO:0007669"/>
    <property type="project" value="InterPro"/>
</dbReference>
<dbReference type="InterPro" id="IPR009970">
    <property type="entry name" value="HC2"/>
</dbReference>
<gene>
    <name evidence="5" type="ORF">DSCOOX_19140</name>
</gene>
<protein>
    <submittedName>
        <fullName evidence="5">Uncharacterized protein</fullName>
    </submittedName>
</protein>
<reference evidence="5 6" key="1">
    <citation type="submission" date="2019-11" db="EMBL/GenBank/DDBJ databases">
        <title>Comparative genomics of hydrocarbon-degrading Desulfosarcina strains.</title>
        <authorList>
            <person name="Watanabe M."/>
            <person name="Kojima H."/>
            <person name="Fukui M."/>
        </authorList>
    </citation>
    <scope>NUCLEOTIDE SEQUENCE [LARGE SCALE GENOMIC DNA]</scope>
    <source>
        <strain evidence="6">oXyS1</strain>
    </source>
</reference>
<dbReference type="AlphaFoldDB" id="A0A5K8A8S0"/>
<dbReference type="GO" id="GO:0003677">
    <property type="term" value="F:DNA binding"/>
    <property type="evidence" value="ECO:0007669"/>
    <property type="project" value="InterPro"/>
</dbReference>
<dbReference type="Pfam" id="PF07382">
    <property type="entry name" value="HC2"/>
    <property type="match status" value="1"/>
</dbReference>
<dbReference type="GO" id="GO:0030527">
    <property type="term" value="F:structural constituent of chromatin"/>
    <property type="evidence" value="ECO:0007669"/>
    <property type="project" value="InterPro"/>
</dbReference>
<name>A0A5K8A8S0_9BACT</name>
<comment type="similarity">
    <text evidence="2">Belongs to the histone H1/H5 family. HCT subfamily.</text>
</comment>
<keyword evidence="4" id="KW-1133">Transmembrane helix</keyword>
<feature type="compositionally biased region" description="Low complexity" evidence="3">
    <location>
        <begin position="33"/>
        <end position="54"/>
    </location>
</feature>